<dbReference type="Proteomes" id="UP000007013">
    <property type="component" value="Chromosome"/>
</dbReference>
<dbReference type="eggNOG" id="ENOG502Z7IU">
    <property type="taxonomic scope" value="Bacteria"/>
</dbReference>
<dbReference type="InterPro" id="IPR013493">
    <property type="entry name" value="CHP02677"/>
</dbReference>
<evidence type="ECO:0000313" key="2">
    <source>
        <dbReference type="Proteomes" id="UP000007013"/>
    </source>
</evidence>
<dbReference type="STRING" id="452637.Oter_0540"/>
<dbReference type="RefSeq" id="WP_012373368.1">
    <property type="nucleotide sequence ID" value="NC_010571.1"/>
</dbReference>
<dbReference type="Pfam" id="PF09660">
    <property type="entry name" value="DUF2397"/>
    <property type="match status" value="1"/>
</dbReference>
<evidence type="ECO:0000313" key="1">
    <source>
        <dbReference type="EMBL" id="ACB73830.1"/>
    </source>
</evidence>
<sequence length="532" mass="59060">MNQAEPQRDDLECPPGGYQTFHHLAAPKVDFYRAILRVFGQAKEHFEISLRPAEVADRLVNGSALPDVEELSLALEQLHKWGNLDASQDNSEVQTVEEFKRPRFLYQFTMAGEATEQALTAFDLHFLRPGELQTTALRSIQETLDELQRLLANGDLDTAKAVRALRELADRFHQLVTRAQSFMRTVQRSIDAPSSELDLFLQHKEALLSYLERFVGELVLATFRVSTSLRHIEAGGIDRALDAAAEADLVDALQPDERQRAAAREQWQLRWQGLRRWFLGELEAPSQAEILRGRARAAIPALLETVRRLNDQRASRTDRATDFITLARWFAACPANDDLHRLWRAAFGLTPARHLRVNEDTLAAWESEGANSRTSWTEAPPFYLTPRLRAVGRSTPRGPVRAVIDRSAERARLAQLATEEEELAAAARRTLATGQPRRLSALPVLKERELDLLLDLLGEANASVSKPGESVEATSEDGSLVIVLETPATGTPLATVETEVGTLRGPDFLVTITDLNAPAATDVVGQTVALSA</sequence>
<gene>
    <name evidence="1" type="ordered locus">Oter_0540</name>
</gene>
<keyword evidence="2" id="KW-1185">Reference proteome</keyword>
<organism evidence="1 2">
    <name type="scientific">Opitutus terrae (strain DSM 11246 / JCM 15787 / PB90-1)</name>
    <dbReference type="NCBI Taxonomy" id="452637"/>
    <lineage>
        <taxon>Bacteria</taxon>
        <taxon>Pseudomonadati</taxon>
        <taxon>Verrucomicrobiota</taxon>
        <taxon>Opitutia</taxon>
        <taxon>Opitutales</taxon>
        <taxon>Opitutaceae</taxon>
        <taxon>Opitutus</taxon>
    </lineage>
</organism>
<dbReference type="NCBIfam" id="TIGR02677">
    <property type="entry name" value="TIGR02677 family protein"/>
    <property type="match status" value="1"/>
</dbReference>
<dbReference type="EMBL" id="CP001032">
    <property type="protein sequence ID" value="ACB73830.1"/>
    <property type="molecule type" value="Genomic_DNA"/>
</dbReference>
<name>B1ZSH3_OPITP</name>
<evidence type="ECO:0008006" key="3">
    <source>
        <dbReference type="Google" id="ProtNLM"/>
    </source>
</evidence>
<dbReference type="OrthoDB" id="5508807at2"/>
<proteinExistence type="predicted"/>
<accession>B1ZSH3</accession>
<reference evidence="1 2" key="1">
    <citation type="journal article" date="2011" name="J. Bacteriol.">
        <title>Genome sequence of the verrucomicrobium Opitutus terrae PB90-1, an abundant inhabitant of rice paddy soil ecosystems.</title>
        <authorList>
            <person name="van Passel M.W."/>
            <person name="Kant R."/>
            <person name="Palva A."/>
            <person name="Copeland A."/>
            <person name="Lucas S."/>
            <person name="Lapidus A."/>
            <person name="Glavina del Rio T."/>
            <person name="Pitluck S."/>
            <person name="Goltsman E."/>
            <person name="Clum A."/>
            <person name="Sun H."/>
            <person name="Schmutz J."/>
            <person name="Larimer F.W."/>
            <person name="Land M.L."/>
            <person name="Hauser L."/>
            <person name="Kyrpides N."/>
            <person name="Mikhailova N."/>
            <person name="Richardson P.P."/>
            <person name="Janssen P.H."/>
            <person name="de Vos W.M."/>
            <person name="Smidt H."/>
        </authorList>
    </citation>
    <scope>NUCLEOTIDE SEQUENCE [LARGE SCALE GENOMIC DNA]</scope>
    <source>
        <strain evidence="2">DSM 11246 / JCM 15787 / PB90-1</strain>
    </source>
</reference>
<dbReference type="AlphaFoldDB" id="B1ZSH3"/>
<protein>
    <recommendedName>
        <fullName evidence="3">TIGR02677 family protein</fullName>
    </recommendedName>
</protein>
<dbReference type="KEGG" id="ote:Oter_0540"/>
<dbReference type="HOGENOM" id="CLU_031541_0_0_0"/>